<dbReference type="EMBL" id="LBOK01000045">
    <property type="protein sequence ID" value="KKP33379.1"/>
    <property type="molecule type" value="Genomic_DNA"/>
</dbReference>
<proteinExistence type="predicted"/>
<reference evidence="2 3" key="1">
    <citation type="journal article" date="2015" name="Nature">
        <title>rRNA introns, odd ribosomes, and small enigmatic genomes across a large radiation of phyla.</title>
        <authorList>
            <person name="Brown C.T."/>
            <person name="Hug L.A."/>
            <person name="Thomas B.C."/>
            <person name="Sharon I."/>
            <person name="Castelle C.J."/>
            <person name="Singh A."/>
            <person name="Wilkins M.J."/>
            <person name="Williams K.H."/>
            <person name="Banfield J.F."/>
        </authorList>
    </citation>
    <scope>NUCLEOTIDE SEQUENCE [LARGE SCALE GENOMIC DNA]</scope>
</reference>
<comment type="caution">
    <text evidence="2">The sequence shown here is derived from an EMBL/GenBank/DDBJ whole genome shotgun (WGS) entry which is preliminary data.</text>
</comment>
<accession>A0A0F9YPM5</accession>
<name>A0A0F9YPM5_9BACT</name>
<dbReference type="AlphaFoldDB" id="A0A0F9YPM5"/>
<organism evidence="2 3">
    <name type="scientific">Candidatus Roizmanbacteria bacterium GW2011_GWA2_32_13</name>
    <dbReference type="NCBI Taxonomy" id="1618475"/>
    <lineage>
        <taxon>Bacteria</taxon>
        <taxon>Candidatus Roizmaniibacteriota</taxon>
    </lineage>
</organism>
<evidence type="ECO:0000256" key="1">
    <source>
        <dbReference type="SAM" id="Phobius"/>
    </source>
</evidence>
<keyword evidence="1" id="KW-0472">Membrane</keyword>
<gene>
    <name evidence="2" type="ORF">UR23_C0045G0005</name>
</gene>
<dbReference type="Proteomes" id="UP000034349">
    <property type="component" value="Unassembled WGS sequence"/>
</dbReference>
<sequence length="60" mass="7024">MIGFTFIIATFVGIFISGGITLRHFFLKKMRSKRLKNKKYIYNNAIKSKSKKLKKLLKIT</sequence>
<evidence type="ECO:0000313" key="2">
    <source>
        <dbReference type="EMBL" id="KKP33379.1"/>
    </source>
</evidence>
<evidence type="ECO:0000313" key="3">
    <source>
        <dbReference type="Proteomes" id="UP000034349"/>
    </source>
</evidence>
<protein>
    <submittedName>
        <fullName evidence="2">Uncharacterized protein</fullName>
    </submittedName>
</protein>
<feature type="transmembrane region" description="Helical" evidence="1">
    <location>
        <begin position="6"/>
        <end position="26"/>
    </location>
</feature>
<keyword evidence="1" id="KW-0812">Transmembrane</keyword>
<keyword evidence="1" id="KW-1133">Transmembrane helix</keyword>